<dbReference type="PANTHER" id="PTHR45751">
    <property type="entry name" value="COPINE FAMILY PROTEIN 1"/>
    <property type="match status" value="1"/>
</dbReference>
<evidence type="ECO:0000313" key="3">
    <source>
        <dbReference type="Proteomes" id="UP000265618"/>
    </source>
</evidence>
<dbReference type="EMBL" id="BDIP01000678">
    <property type="protein sequence ID" value="GIQ82384.1"/>
    <property type="molecule type" value="Genomic_DNA"/>
</dbReference>
<dbReference type="PANTHER" id="PTHR45751:SF30">
    <property type="entry name" value="E3 UBIQUITIN-PROTEIN LIGASE RGLG5"/>
    <property type="match status" value="1"/>
</dbReference>
<gene>
    <name evidence="2" type="ORF">KIPB_003511</name>
</gene>
<feature type="domain" description="Copine C-terminal" evidence="1">
    <location>
        <begin position="83"/>
        <end position="203"/>
    </location>
</feature>
<dbReference type="AlphaFoldDB" id="A0A9K3CVK2"/>
<dbReference type="GO" id="GO:0005634">
    <property type="term" value="C:nucleus"/>
    <property type="evidence" value="ECO:0007669"/>
    <property type="project" value="TreeGrafter"/>
</dbReference>
<comment type="caution">
    <text evidence="2">The sequence shown here is derived from an EMBL/GenBank/DDBJ whole genome shotgun (WGS) entry which is preliminary data.</text>
</comment>
<sequence length="284" mass="31088">MHLCLFTIVQRLTDRVGIIVFFPVLLVMGAHHDWKRRTSKNRLIVGVDVSVGNISNAGRAWGRHRRGMHHMSELDHQRGGTRGSNCYLSSIRVVGTALQATQTTPINVYRFGCPQTTTHSVLPLNRTGVPSCPGTEAALACYRDSVPRLTMSGPVRLARLVDVQMSHQYTVLLVCVASDTVDVKGDAAAIERASQYPISIIVVLPPSPYTGEGNTQKTIQESTVTLPVLYTVLSDGNPFRGIPLPTHRPMMAASILHHLPDQYEKIAARGLLGENPARDGARTR</sequence>
<dbReference type="InterPro" id="IPR052079">
    <property type="entry name" value="E3_ligase/Copine_domain"/>
</dbReference>
<dbReference type="Proteomes" id="UP000265618">
    <property type="component" value="Unassembled WGS sequence"/>
</dbReference>
<evidence type="ECO:0000259" key="1">
    <source>
        <dbReference type="Pfam" id="PF07002"/>
    </source>
</evidence>
<keyword evidence="3" id="KW-1185">Reference proteome</keyword>
<reference evidence="2 3" key="1">
    <citation type="journal article" date="2018" name="PLoS ONE">
        <title>The draft genome of Kipferlia bialata reveals reductive genome evolution in fornicate parasites.</title>
        <authorList>
            <person name="Tanifuji G."/>
            <person name="Takabayashi S."/>
            <person name="Kume K."/>
            <person name="Takagi M."/>
            <person name="Nakayama T."/>
            <person name="Kamikawa R."/>
            <person name="Inagaki Y."/>
            <person name="Hashimoto T."/>
        </authorList>
    </citation>
    <scope>NUCLEOTIDE SEQUENCE [LARGE SCALE GENOMIC DNA]</scope>
    <source>
        <strain evidence="2">NY0173</strain>
    </source>
</reference>
<dbReference type="GO" id="GO:0016567">
    <property type="term" value="P:protein ubiquitination"/>
    <property type="evidence" value="ECO:0007669"/>
    <property type="project" value="TreeGrafter"/>
</dbReference>
<dbReference type="InterPro" id="IPR010734">
    <property type="entry name" value="Copine_C"/>
</dbReference>
<name>A0A9K3CVK2_9EUKA</name>
<dbReference type="Pfam" id="PF07002">
    <property type="entry name" value="Copine"/>
    <property type="match status" value="1"/>
</dbReference>
<organism evidence="2 3">
    <name type="scientific">Kipferlia bialata</name>
    <dbReference type="NCBI Taxonomy" id="797122"/>
    <lineage>
        <taxon>Eukaryota</taxon>
        <taxon>Metamonada</taxon>
        <taxon>Carpediemonas-like organisms</taxon>
        <taxon>Kipferlia</taxon>
    </lineage>
</organism>
<proteinExistence type="predicted"/>
<dbReference type="GO" id="GO:0004842">
    <property type="term" value="F:ubiquitin-protein transferase activity"/>
    <property type="evidence" value="ECO:0007669"/>
    <property type="project" value="TreeGrafter"/>
</dbReference>
<evidence type="ECO:0000313" key="2">
    <source>
        <dbReference type="EMBL" id="GIQ82384.1"/>
    </source>
</evidence>
<protein>
    <recommendedName>
        <fullName evidence="1">Copine C-terminal domain-containing protein</fullName>
    </recommendedName>
</protein>
<accession>A0A9K3CVK2</accession>